<dbReference type="GO" id="GO:0004888">
    <property type="term" value="F:transmembrane signaling receptor activity"/>
    <property type="evidence" value="ECO:0007669"/>
    <property type="project" value="InterPro"/>
</dbReference>
<evidence type="ECO:0000256" key="12">
    <source>
        <dbReference type="SAM" id="Phobius"/>
    </source>
</evidence>
<dbReference type="PANTHER" id="PTHR32089:SF74">
    <property type="entry name" value="METHYL-ACCEPTING CHEMOTAXIS PROTEIN AER"/>
    <property type="match status" value="1"/>
</dbReference>
<evidence type="ECO:0000256" key="3">
    <source>
        <dbReference type="ARBA" id="ARBA00022481"/>
    </source>
</evidence>
<evidence type="ECO:0000256" key="6">
    <source>
        <dbReference type="ARBA" id="ARBA00022692"/>
    </source>
</evidence>
<proteinExistence type="inferred from homology"/>
<dbReference type="FunFam" id="1.10.287.950:FF:000001">
    <property type="entry name" value="Methyl-accepting chemotaxis sensory transducer"/>
    <property type="match status" value="1"/>
</dbReference>
<dbReference type="GO" id="GO:0052131">
    <property type="term" value="P:positive aerotaxis"/>
    <property type="evidence" value="ECO:0007669"/>
    <property type="project" value="UniProtKB-ARBA"/>
</dbReference>
<evidence type="ECO:0000256" key="7">
    <source>
        <dbReference type="ARBA" id="ARBA00022989"/>
    </source>
</evidence>
<dbReference type="Pfam" id="PF08447">
    <property type="entry name" value="PAS_3"/>
    <property type="match status" value="1"/>
</dbReference>
<keyword evidence="6 12" id="KW-0812">Transmembrane</keyword>
<dbReference type="GO" id="GO:0007165">
    <property type="term" value="P:signal transduction"/>
    <property type="evidence" value="ECO:0007669"/>
    <property type="project" value="UniProtKB-KW"/>
</dbReference>
<organism evidence="16 17">
    <name type="scientific">Marinobacterium lutimaris</name>
    <dbReference type="NCBI Taxonomy" id="568106"/>
    <lineage>
        <taxon>Bacteria</taxon>
        <taxon>Pseudomonadati</taxon>
        <taxon>Pseudomonadota</taxon>
        <taxon>Gammaproteobacteria</taxon>
        <taxon>Oceanospirillales</taxon>
        <taxon>Oceanospirillaceae</taxon>
        <taxon>Marinobacterium</taxon>
    </lineage>
</organism>
<dbReference type="SUPFAM" id="SSF58104">
    <property type="entry name" value="Methyl-accepting chemotaxis protein (MCP) signaling domain"/>
    <property type="match status" value="1"/>
</dbReference>
<dbReference type="PANTHER" id="PTHR32089">
    <property type="entry name" value="METHYL-ACCEPTING CHEMOTAXIS PROTEIN MCPB"/>
    <property type="match status" value="1"/>
</dbReference>
<dbReference type="InterPro" id="IPR004090">
    <property type="entry name" value="Chemotax_Me-accpt_rcpt"/>
</dbReference>
<dbReference type="AlphaFoldDB" id="A0A1H6C261"/>
<evidence type="ECO:0000256" key="8">
    <source>
        <dbReference type="ARBA" id="ARBA00023136"/>
    </source>
</evidence>
<keyword evidence="5" id="KW-0997">Cell inner membrane</keyword>
<dbReference type="PROSITE" id="PS50192">
    <property type="entry name" value="T_SNARE"/>
    <property type="match status" value="1"/>
</dbReference>
<dbReference type="InterPro" id="IPR035965">
    <property type="entry name" value="PAS-like_dom_sf"/>
</dbReference>
<dbReference type="Gene3D" id="1.10.287.950">
    <property type="entry name" value="Methyl-accepting chemotaxis protein"/>
    <property type="match status" value="1"/>
</dbReference>
<keyword evidence="2" id="KW-1003">Cell membrane</keyword>
<evidence type="ECO:0000256" key="9">
    <source>
        <dbReference type="ARBA" id="ARBA00023224"/>
    </source>
</evidence>
<dbReference type="InterPro" id="IPR000014">
    <property type="entry name" value="PAS"/>
</dbReference>
<keyword evidence="8 12" id="KW-0472">Membrane</keyword>
<evidence type="ECO:0000256" key="11">
    <source>
        <dbReference type="PROSITE-ProRule" id="PRU00284"/>
    </source>
</evidence>
<dbReference type="SMART" id="SM00283">
    <property type="entry name" value="MA"/>
    <property type="match status" value="1"/>
</dbReference>
<feature type="transmembrane region" description="Helical" evidence="12">
    <location>
        <begin position="144"/>
        <end position="164"/>
    </location>
</feature>
<keyword evidence="7 12" id="KW-1133">Transmembrane helix</keyword>
<evidence type="ECO:0000256" key="2">
    <source>
        <dbReference type="ARBA" id="ARBA00022475"/>
    </source>
</evidence>
<evidence type="ECO:0000256" key="10">
    <source>
        <dbReference type="ARBA" id="ARBA00029447"/>
    </source>
</evidence>
<dbReference type="NCBIfam" id="TIGR00229">
    <property type="entry name" value="sensory_box"/>
    <property type="match status" value="1"/>
</dbReference>
<keyword evidence="17" id="KW-1185">Reference proteome</keyword>
<comment type="similarity">
    <text evidence="10">Belongs to the methyl-accepting chemotaxis (MCP) protein family.</text>
</comment>
<comment type="subcellular location">
    <subcellularLocation>
        <location evidence="1">Cell inner membrane</location>
        <topology evidence="1">Multi-pass membrane protein</topology>
    </subcellularLocation>
</comment>
<dbReference type="GO" id="GO:0005886">
    <property type="term" value="C:plasma membrane"/>
    <property type="evidence" value="ECO:0007669"/>
    <property type="project" value="UniProtKB-SubCell"/>
</dbReference>
<keyword evidence="4" id="KW-0145">Chemotaxis</keyword>
<dbReference type="CDD" id="cd00130">
    <property type="entry name" value="PAS"/>
    <property type="match status" value="1"/>
</dbReference>
<evidence type="ECO:0000256" key="4">
    <source>
        <dbReference type="ARBA" id="ARBA00022500"/>
    </source>
</evidence>
<dbReference type="PROSITE" id="PS50111">
    <property type="entry name" value="CHEMOTAXIS_TRANSDUC_2"/>
    <property type="match status" value="1"/>
</dbReference>
<dbReference type="EMBL" id="FNVQ01000003">
    <property type="protein sequence ID" value="SEG67054.1"/>
    <property type="molecule type" value="Genomic_DNA"/>
</dbReference>
<dbReference type="InterPro" id="IPR004089">
    <property type="entry name" value="MCPsignal_dom"/>
</dbReference>
<dbReference type="Proteomes" id="UP000236745">
    <property type="component" value="Unassembled WGS sequence"/>
</dbReference>
<name>A0A1H6C261_9GAMM</name>
<dbReference type="SUPFAM" id="SSF55785">
    <property type="entry name" value="PYP-like sensor domain (PAS domain)"/>
    <property type="match status" value="1"/>
</dbReference>
<evidence type="ECO:0000259" key="14">
    <source>
        <dbReference type="PROSITE" id="PS50112"/>
    </source>
</evidence>
<dbReference type="RefSeq" id="WP_104003965.1">
    <property type="nucleotide sequence ID" value="NZ_FNVQ01000003.1"/>
</dbReference>
<feature type="domain" description="T-SNARE coiled-coil homology" evidence="15">
    <location>
        <begin position="441"/>
        <end position="495"/>
    </location>
</feature>
<dbReference type="PRINTS" id="PR00260">
    <property type="entry name" value="CHEMTRNSDUCR"/>
</dbReference>
<dbReference type="SMART" id="SM00091">
    <property type="entry name" value="PAS"/>
    <property type="match status" value="1"/>
</dbReference>
<gene>
    <name evidence="16" type="ORF">SAMN05444390_103104</name>
</gene>
<dbReference type="PROSITE" id="PS50112">
    <property type="entry name" value="PAS"/>
    <property type="match status" value="1"/>
</dbReference>
<accession>A0A1H6C261</accession>
<reference evidence="16 17" key="1">
    <citation type="submission" date="2016-10" db="EMBL/GenBank/DDBJ databases">
        <authorList>
            <person name="de Groot N.N."/>
        </authorList>
    </citation>
    <scope>NUCLEOTIDE SEQUENCE [LARGE SCALE GENOMIC DNA]</scope>
    <source>
        <strain evidence="16 17">DSM 22012</strain>
    </source>
</reference>
<evidence type="ECO:0000256" key="5">
    <source>
        <dbReference type="ARBA" id="ARBA00022519"/>
    </source>
</evidence>
<dbReference type="Gene3D" id="3.30.450.20">
    <property type="entry name" value="PAS domain"/>
    <property type="match status" value="1"/>
</dbReference>
<evidence type="ECO:0000259" key="13">
    <source>
        <dbReference type="PROSITE" id="PS50111"/>
    </source>
</evidence>
<keyword evidence="9 11" id="KW-0807">Transducer</keyword>
<feature type="domain" description="Methyl-accepting transducer" evidence="13">
    <location>
        <begin position="246"/>
        <end position="482"/>
    </location>
</feature>
<keyword evidence="3" id="KW-0488">Methylation</keyword>
<protein>
    <submittedName>
        <fullName evidence="16">Methyl-accepting chemotaxis sensory transducer with Pas/Pac sensor</fullName>
    </submittedName>
</protein>
<dbReference type="FunFam" id="3.30.450.20:FF:000046">
    <property type="entry name" value="Aerotaxis sensor receptor"/>
    <property type="match status" value="1"/>
</dbReference>
<sequence>MKQNLPVTHREVTFSPDIKLISSTDLKGRITHCNQAFVDVSGFSREELVGQAHNIVRHPDMPPAAFQAMWGYLKAGKPWMGMVKNRCKNGDYYWVSAYITPVMERGKVIGYESVRSSPSRQDVGRAEKLYTKLNQGKIPSAGRLLPSSSSCFLTAVFLLAALLFYTGQRLAAEMVLACGALAYAVWNRMERTRVRASVVGSMGNVFSDDLAALSFTDDGLELGRIRVAVLAQQAHLDAVLTRLGECADEVHRESARGLEIAQKTQQTLIEQGRETDRIAEAIGEMSGTIAEVSSNVQETAARSEETSRFASDGSRVVSQASEAIDNLKSTVLNISESVNELANETRVITDATRIIEVIAEQTNLLALNAAIEAARAGNHGRGFAVVAEEVRNLALRTQDSTREIHGIIESLNQRAERAVSIAAQGNSAAEDGARQMVTAEQTLHRIQSSVSDIAQMAMQMAAAVEEQAQVSDQINGQVTQVSSLARSNQQQGEQSTASAQRNGDIAAELHELVLRFK</sequence>
<dbReference type="CDD" id="cd11386">
    <property type="entry name" value="MCP_signal"/>
    <property type="match status" value="1"/>
</dbReference>
<evidence type="ECO:0000313" key="16">
    <source>
        <dbReference type="EMBL" id="SEG67054.1"/>
    </source>
</evidence>
<evidence type="ECO:0000259" key="15">
    <source>
        <dbReference type="PROSITE" id="PS50192"/>
    </source>
</evidence>
<dbReference type="Pfam" id="PF00015">
    <property type="entry name" value="MCPsignal"/>
    <property type="match status" value="1"/>
</dbReference>
<dbReference type="OrthoDB" id="5675566at2"/>
<dbReference type="InterPro" id="IPR013655">
    <property type="entry name" value="PAS_fold_3"/>
</dbReference>
<evidence type="ECO:0000313" key="17">
    <source>
        <dbReference type="Proteomes" id="UP000236745"/>
    </source>
</evidence>
<dbReference type="InterPro" id="IPR000727">
    <property type="entry name" value="T_SNARE_dom"/>
</dbReference>
<feature type="domain" description="PAS" evidence="14">
    <location>
        <begin position="25"/>
        <end position="60"/>
    </location>
</feature>
<evidence type="ECO:0000256" key="1">
    <source>
        <dbReference type="ARBA" id="ARBA00004429"/>
    </source>
</evidence>